<protein>
    <recommendedName>
        <fullName evidence="1">DUF7708 domain-containing protein</fullName>
    </recommendedName>
</protein>
<dbReference type="PANTHER" id="PTHR40619">
    <property type="entry name" value="FUNGAL STAND N-TERMINAL GOODBYE DOMAIN-CONTAINING PROTEIN"/>
    <property type="match status" value="1"/>
</dbReference>
<evidence type="ECO:0000313" key="3">
    <source>
        <dbReference type="Proteomes" id="UP001239795"/>
    </source>
</evidence>
<evidence type="ECO:0000259" key="1">
    <source>
        <dbReference type="Pfam" id="PF24809"/>
    </source>
</evidence>
<dbReference type="InterPro" id="IPR056125">
    <property type="entry name" value="DUF7708"/>
</dbReference>
<reference evidence="2 3" key="1">
    <citation type="submission" date="2016-10" db="EMBL/GenBank/DDBJ databases">
        <title>The genome sequence of Colletotrichum fioriniae PJ7.</title>
        <authorList>
            <person name="Baroncelli R."/>
        </authorList>
    </citation>
    <scope>NUCLEOTIDE SEQUENCE [LARGE SCALE GENOMIC DNA]</scope>
    <source>
        <strain evidence="2">Col 31</strain>
    </source>
</reference>
<name>A0AAI9U7R7_9PEZI</name>
<evidence type="ECO:0000313" key="2">
    <source>
        <dbReference type="EMBL" id="KAK1453282.1"/>
    </source>
</evidence>
<proteinExistence type="predicted"/>
<sequence length="654" mass="74059">MSDDQQVGVQSTLPPFILHSPAVDFIENRMRQYHPAFDARGITFDPAEDRFRPRHLSESDAPNPQSMASLSHEMTRLPTPAVQLTRPSTGVVSDMGFWQTIFPGAMELLRSESSSPIIKNPYWDIRHMATWPEVEDKLEQARRKYDHHSDPSQVGRLRRNVRNMLDNHTVTMQQATRLVPEVDISKPIVGAIKVVLDAYRQVSETREEIATRFDDLPESFEKIDFYSKTYMNDENILQASRWLLHSILAAMEHAIEFYTSHQAKRAGMAILSGPEYQKALRHSLNDVKNRCNSLESQASMSLAHRITSGRENSLMHTVIGSIHQGVQMNNVGMRYFANLFNEVLPLLNGLASKLPKPTCPHLELLLKVFAGERQSRSPMLRTPSPLPKPFEEQPLWLPQSIRVRLRIPDIDEEDLRHVAESTELILHEDKGKAQQVLGTSQFRNWMASNHSAKLLIHGNSTSSMNVSALSVFCTLLTHTFRAYGNGFIGLVFFCGRHLAWNQHQGSLVMVQSLITQVLREFSFHHVSPEPGIYLEGVESEDVNVLCDIFTFLIRQLPAKMMVFCLVDGICLYETEEYLHGMDVVILSLVKLVEECESGGRPSFKLLVTSPQPTIEVRQVFDEDQDSLLHMQGLPLSGDGMSSAGLREQLAQVFL</sequence>
<feature type="domain" description="DUF7708" evidence="1">
    <location>
        <begin position="190"/>
        <end position="301"/>
    </location>
</feature>
<dbReference type="PANTHER" id="PTHR40619:SF3">
    <property type="entry name" value="FUNGAL STAND N-TERMINAL GOODBYE DOMAIN-CONTAINING PROTEIN"/>
    <property type="match status" value="1"/>
</dbReference>
<gene>
    <name evidence="2" type="ORF">CMEL01_04941</name>
</gene>
<accession>A0AAI9U7R7</accession>
<dbReference type="Pfam" id="PF24809">
    <property type="entry name" value="DUF7708"/>
    <property type="match status" value="1"/>
</dbReference>
<dbReference type="EMBL" id="MLGG01000035">
    <property type="protein sequence ID" value="KAK1453282.1"/>
    <property type="molecule type" value="Genomic_DNA"/>
</dbReference>
<keyword evidence="3" id="KW-1185">Reference proteome</keyword>
<comment type="caution">
    <text evidence="2">The sequence shown here is derived from an EMBL/GenBank/DDBJ whole genome shotgun (WGS) entry which is preliminary data.</text>
</comment>
<dbReference type="AlphaFoldDB" id="A0AAI9U7R7"/>
<dbReference type="Proteomes" id="UP001239795">
    <property type="component" value="Unassembled WGS sequence"/>
</dbReference>
<organism evidence="2 3">
    <name type="scientific">Colletotrichum melonis</name>
    <dbReference type="NCBI Taxonomy" id="1209925"/>
    <lineage>
        <taxon>Eukaryota</taxon>
        <taxon>Fungi</taxon>
        <taxon>Dikarya</taxon>
        <taxon>Ascomycota</taxon>
        <taxon>Pezizomycotina</taxon>
        <taxon>Sordariomycetes</taxon>
        <taxon>Hypocreomycetidae</taxon>
        <taxon>Glomerellales</taxon>
        <taxon>Glomerellaceae</taxon>
        <taxon>Colletotrichum</taxon>
        <taxon>Colletotrichum acutatum species complex</taxon>
    </lineage>
</organism>